<protein>
    <submittedName>
        <fullName evidence="4">Toprim domain-containing protein</fullName>
    </submittedName>
</protein>
<dbReference type="InterPro" id="IPR034154">
    <property type="entry name" value="TOPRIM_DnaG/twinkle"/>
</dbReference>
<feature type="region of interest" description="Disordered" evidence="1">
    <location>
        <begin position="117"/>
        <end position="138"/>
    </location>
</feature>
<dbReference type="InterPro" id="IPR055570">
    <property type="entry name" value="DUF7146"/>
</dbReference>
<keyword evidence="5" id="KW-1185">Reference proteome</keyword>
<feature type="domain" description="DUF7146" evidence="3">
    <location>
        <begin position="140"/>
        <end position="257"/>
    </location>
</feature>
<evidence type="ECO:0000259" key="2">
    <source>
        <dbReference type="Pfam" id="PF13362"/>
    </source>
</evidence>
<proteinExistence type="predicted"/>
<gene>
    <name evidence="4" type="ORF">SAMN04488011_10534</name>
</gene>
<name>A0A1H8HXM2_9RHOB</name>
<evidence type="ECO:0000256" key="1">
    <source>
        <dbReference type="SAM" id="MobiDB-lite"/>
    </source>
</evidence>
<reference evidence="5" key="1">
    <citation type="submission" date="2016-10" db="EMBL/GenBank/DDBJ databases">
        <authorList>
            <person name="Varghese N."/>
            <person name="Submissions S."/>
        </authorList>
    </citation>
    <scope>NUCLEOTIDE SEQUENCE [LARGE SCALE GENOMIC DNA]</scope>
    <source>
        <strain evidence="5">DSM 26893</strain>
    </source>
</reference>
<dbReference type="Proteomes" id="UP000199372">
    <property type="component" value="Unassembled WGS sequence"/>
</dbReference>
<dbReference type="OrthoDB" id="9811157at2"/>
<feature type="domain" description="Toprim" evidence="2">
    <location>
        <begin position="283"/>
        <end position="376"/>
    </location>
</feature>
<organism evidence="4 5">
    <name type="scientific">Palleronia pelagia</name>
    <dbReference type="NCBI Taxonomy" id="387096"/>
    <lineage>
        <taxon>Bacteria</taxon>
        <taxon>Pseudomonadati</taxon>
        <taxon>Pseudomonadota</taxon>
        <taxon>Alphaproteobacteria</taxon>
        <taxon>Rhodobacterales</taxon>
        <taxon>Roseobacteraceae</taxon>
        <taxon>Palleronia</taxon>
    </lineage>
</organism>
<dbReference type="AlphaFoldDB" id="A0A1H8HXM2"/>
<evidence type="ECO:0000259" key="3">
    <source>
        <dbReference type="Pfam" id="PF23639"/>
    </source>
</evidence>
<dbReference type="CDD" id="cd01029">
    <property type="entry name" value="TOPRIM_primases"/>
    <property type="match status" value="1"/>
</dbReference>
<evidence type="ECO:0000313" key="4">
    <source>
        <dbReference type="EMBL" id="SEN60787.1"/>
    </source>
</evidence>
<dbReference type="Pfam" id="PF23639">
    <property type="entry name" value="DUF7146"/>
    <property type="match status" value="1"/>
</dbReference>
<accession>A0A1H8HXM2</accession>
<dbReference type="Pfam" id="PF13362">
    <property type="entry name" value="Toprim_3"/>
    <property type="match status" value="1"/>
</dbReference>
<dbReference type="RefSeq" id="WP_091845660.1">
    <property type="nucleotide sequence ID" value="NZ_FOCM01000005.1"/>
</dbReference>
<dbReference type="InterPro" id="IPR006171">
    <property type="entry name" value="TOPRIM_dom"/>
</dbReference>
<dbReference type="EMBL" id="FOCM01000005">
    <property type="protein sequence ID" value="SEN60787.1"/>
    <property type="molecule type" value="Genomic_DNA"/>
</dbReference>
<evidence type="ECO:0000313" key="5">
    <source>
        <dbReference type="Proteomes" id="UP000199372"/>
    </source>
</evidence>
<sequence length="387" mass="42069">MNERRYAHSIDDIKHMLLAQVDRVAQTYAPAAPGSYTDKGKYFTLNPGRVDRNVGSFYVNLSGPYAGRFQDHATGQGGDLLDLIQLHLNCDLAGALREARAFLGLETVDPATRAQRERAAAEAKAHRAQAERDERERADRRARQAKALWLSGVDGIEGTPVGQYLRERRGIDLARLPRRIRVLRYLRDCFYSHTDPETGEVIEGSYPAMVAPVVDARGRVVACHRTYLALGHDGRWDKAPVPKAKKVLGMYGAGAIHVWRGNHPGPRGGQPPSLKDAPHGTRVFIAEGIEDALSCALVVPEHRVLAAISLGNLANVVLPPAVTRVTLIADRDEGEQAQKQLERARRAFLDQGRAVAVWQNGQGGKDLNDALRAAGAGGVVAMGEGAA</sequence>